<dbReference type="Proteomes" id="UP001374535">
    <property type="component" value="Chromosome 9"/>
</dbReference>
<name>A0AAQ3RKA1_VIGMU</name>
<dbReference type="Gene3D" id="1.10.630.10">
    <property type="entry name" value="Cytochrome P450"/>
    <property type="match status" value="1"/>
</dbReference>
<dbReference type="Pfam" id="PF00067">
    <property type="entry name" value="p450"/>
    <property type="match status" value="2"/>
</dbReference>
<evidence type="ECO:0000256" key="1">
    <source>
        <dbReference type="ARBA" id="ARBA00010617"/>
    </source>
</evidence>
<keyword evidence="4" id="KW-1133">Transmembrane helix</keyword>
<evidence type="ECO:0000256" key="4">
    <source>
        <dbReference type="SAM" id="Phobius"/>
    </source>
</evidence>
<keyword evidence="6" id="KW-1185">Reference proteome</keyword>
<keyword evidence="4" id="KW-0472">Membrane</keyword>
<evidence type="ECO:0000313" key="6">
    <source>
        <dbReference type="Proteomes" id="UP001374535"/>
    </source>
</evidence>
<dbReference type="PANTHER" id="PTHR24286:SF356">
    <property type="entry name" value="ENT-KAURENOIC ACID OXIDASE 2"/>
    <property type="match status" value="1"/>
</dbReference>
<proteinExistence type="inferred from homology"/>
<dbReference type="GO" id="GO:0010268">
    <property type="term" value="P:brassinosteroid homeostasis"/>
    <property type="evidence" value="ECO:0007669"/>
    <property type="project" value="TreeGrafter"/>
</dbReference>
<keyword evidence="4" id="KW-0812">Transmembrane</keyword>
<dbReference type="GO" id="GO:0020037">
    <property type="term" value="F:heme binding"/>
    <property type="evidence" value="ECO:0007669"/>
    <property type="project" value="InterPro"/>
</dbReference>
<sequence>MESISISISSFNFIFIYILCVCACAIISVQAEEEALLLQQYMSSENPREFDGRVRSYISQVRMEVARKFVPVEEFEEKALPDKYFPGRELQAIKNRTRSCFHAAAAFLVQKILQARKNLVAIFHPVVDKRINERKEKFPGKKAKDMMNALIDVEDENGKKLSVDDITDILLMYLNAGHESTGHMTMKRPPTQKGLSLAEVRKMEYLSKELHKAREFLPFGAGSRMSPGNDLAKLEISVFLHHFLLNYEFINLKEFQLKWIRQKIGLVSQEPVLFTCIIKVNIAYGKDDATVEEITYKGSCLCQKQVFSF</sequence>
<dbReference type="InterPro" id="IPR027417">
    <property type="entry name" value="P-loop_NTPase"/>
</dbReference>
<dbReference type="SUPFAM" id="SSF48264">
    <property type="entry name" value="Cytochrome P450"/>
    <property type="match status" value="1"/>
</dbReference>
<feature type="transmembrane region" description="Helical" evidence="4">
    <location>
        <begin position="12"/>
        <end position="31"/>
    </location>
</feature>
<reference evidence="5 6" key="1">
    <citation type="journal article" date="2023" name="Life. Sci Alliance">
        <title>Evolutionary insights into 3D genome organization and epigenetic landscape of Vigna mungo.</title>
        <authorList>
            <person name="Junaid A."/>
            <person name="Singh B."/>
            <person name="Bhatia S."/>
        </authorList>
    </citation>
    <scope>NUCLEOTIDE SEQUENCE [LARGE SCALE GENOMIC DNA]</scope>
    <source>
        <strain evidence="5">Urdbean</strain>
    </source>
</reference>
<organism evidence="5 6">
    <name type="scientific">Vigna mungo</name>
    <name type="common">Black gram</name>
    <name type="synonym">Phaseolus mungo</name>
    <dbReference type="NCBI Taxonomy" id="3915"/>
    <lineage>
        <taxon>Eukaryota</taxon>
        <taxon>Viridiplantae</taxon>
        <taxon>Streptophyta</taxon>
        <taxon>Embryophyta</taxon>
        <taxon>Tracheophyta</taxon>
        <taxon>Spermatophyta</taxon>
        <taxon>Magnoliopsida</taxon>
        <taxon>eudicotyledons</taxon>
        <taxon>Gunneridae</taxon>
        <taxon>Pentapetalae</taxon>
        <taxon>rosids</taxon>
        <taxon>fabids</taxon>
        <taxon>Fabales</taxon>
        <taxon>Fabaceae</taxon>
        <taxon>Papilionoideae</taxon>
        <taxon>50 kb inversion clade</taxon>
        <taxon>NPAAA clade</taxon>
        <taxon>indigoferoid/millettioid clade</taxon>
        <taxon>Phaseoleae</taxon>
        <taxon>Vigna</taxon>
    </lineage>
</organism>
<dbReference type="InterPro" id="IPR036396">
    <property type="entry name" value="Cyt_P450_sf"/>
</dbReference>
<dbReference type="GO" id="GO:0005783">
    <property type="term" value="C:endoplasmic reticulum"/>
    <property type="evidence" value="ECO:0007669"/>
    <property type="project" value="TreeGrafter"/>
</dbReference>
<protein>
    <submittedName>
        <fullName evidence="5">Uncharacterized protein</fullName>
    </submittedName>
</protein>
<comment type="similarity">
    <text evidence="1">Belongs to the cytochrome P450 family.</text>
</comment>
<dbReference type="AlphaFoldDB" id="A0AAQ3RKA1"/>
<dbReference type="GO" id="GO:0016132">
    <property type="term" value="P:brassinosteroid biosynthetic process"/>
    <property type="evidence" value="ECO:0007669"/>
    <property type="project" value="TreeGrafter"/>
</dbReference>
<dbReference type="InterPro" id="IPR001128">
    <property type="entry name" value="Cyt_P450"/>
</dbReference>
<keyword evidence="3" id="KW-0408">Iron</keyword>
<dbReference type="EMBL" id="CP144692">
    <property type="protein sequence ID" value="WVY98493.1"/>
    <property type="molecule type" value="Genomic_DNA"/>
</dbReference>
<evidence type="ECO:0000256" key="3">
    <source>
        <dbReference type="ARBA" id="ARBA00023004"/>
    </source>
</evidence>
<keyword evidence="2" id="KW-0479">Metal-binding</keyword>
<dbReference type="Gene3D" id="3.40.50.300">
    <property type="entry name" value="P-loop containing nucleotide triphosphate hydrolases"/>
    <property type="match status" value="1"/>
</dbReference>
<dbReference type="PANTHER" id="PTHR24286">
    <property type="entry name" value="CYTOCHROME P450 26"/>
    <property type="match status" value="1"/>
</dbReference>
<accession>A0AAQ3RKA1</accession>
<evidence type="ECO:0000313" key="5">
    <source>
        <dbReference type="EMBL" id="WVY98493.1"/>
    </source>
</evidence>
<evidence type="ECO:0000256" key="2">
    <source>
        <dbReference type="ARBA" id="ARBA00022723"/>
    </source>
</evidence>
<dbReference type="GO" id="GO:0005506">
    <property type="term" value="F:iron ion binding"/>
    <property type="evidence" value="ECO:0007669"/>
    <property type="project" value="InterPro"/>
</dbReference>
<dbReference type="GO" id="GO:0051777">
    <property type="term" value="F:ent-kaurenoic acid monooxygenase activity"/>
    <property type="evidence" value="ECO:0007669"/>
    <property type="project" value="TreeGrafter"/>
</dbReference>
<dbReference type="GO" id="GO:0016125">
    <property type="term" value="P:sterol metabolic process"/>
    <property type="evidence" value="ECO:0007669"/>
    <property type="project" value="TreeGrafter"/>
</dbReference>
<gene>
    <name evidence="5" type="ORF">V8G54_030644</name>
</gene>